<proteinExistence type="predicted"/>
<organism evidence="2 3">
    <name type="scientific">Vibrio aquimaris</name>
    <dbReference type="NCBI Taxonomy" id="2587862"/>
    <lineage>
        <taxon>Bacteria</taxon>
        <taxon>Pseudomonadati</taxon>
        <taxon>Pseudomonadota</taxon>
        <taxon>Gammaproteobacteria</taxon>
        <taxon>Vibrionales</taxon>
        <taxon>Vibrionaceae</taxon>
        <taxon>Vibrio</taxon>
    </lineage>
</organism>
<dbReference type="KEGG" id="vaq:FIV01_20775"/>
<dbReference type="Proteomes" id="UP000326936">
    <property type="component" value="Plasmid pTHAF100_b"/>
</dbReference>
<gene>
    <name evidence="2" type="ORF">FIV01_20775</name>
</gene>
<feature type="compositionally biased region" description="Acidic residues" evidence="1">
    <location>
        <begin position="478"/>
        <end position="488"/>
    </location>
</feature>
<dbReference type="GO" id="GO:0005198">
    <property type="term" value="F:structural molecule activity"/>
    <property type="evidence" value="ECO:0007669"/>
    <property type="project" value="InterPro"/>
</dbReference>
<geneLocation type="plasmid" evidence="3">
    <name>pthaf100_b</name>
</geneLocation>
<dbReference type="OrthoDB" id="622132at2"/>
<dbReference type="AlphaFoldDB" id="A0A5P9CRK2"/>
<protein>
    <submittedName>
        <fullName evidence="2">Phage portal protein, lambda family</fullName>
    </submittedName>
</protein>
<dbReference type="NCBIfam" id="TIGR01539">
    <property type="entry name" value="portal_lambda"/>
    <property type="match status" value="1"/>
</dbReference>
<feature type="region of interest" description="Disordered" evidence="1">
    <location>
        <begin position="476"/>
        <end position="503"/>
    </location>
</feature>
<keyword evidence="3" id="KW-1185">Reference proteome</keyword>
<keyword evidence="2" id="KW-0614">Plasmid</keyword>
<evidence type="ECO:0000256" key="1">
    <source>
        <dbReference type="SAM" id="MobiDB-lite"/>
    </source>
</evidence>
<evidence type="ECO:0000313" key="2">
    <source>
        <dbReference type="EMBL" id="QFT28840.1"/>
    </source>
</evidence>
<evidence type="ECO:0000313" key="3">
    <source>
        <dbReference type="Proteomes" id="UP000326936"/>
    </source>
</evidence>
<dbReference type="EMBL" id="CP045352">
    <property type="protein sequence ID" value="QFT28840.1"/>
    <property type="molecule type" value="Genomic_DNA"/>
</dbReference>
<accession>A0A5P9CRK2</accession>
<dbReference type="GO" id="GO:0019068">
    <property type="term" value="P:virion assembly"/>
    <property type="evidence" value="ECO:0007669"/>
    <property type="project" value="InterPro"/>
</dbReference>
<name>A0A5P9CRK2_9VIBR</name>
<sequence length="503" mass="56531">MNFLEKSIAVVFPSWGAHRAEQRYLMAQYEGALASQGVPAKKAKDNISKDVERSQLELAQVARHYEQNDPLFAAAIDEVVKNTIGDGLTIHPQPKNKDGKINKEFAKVLRRLNKKHDRVLEMDGRTSRAEAEQLLMRSAFRDGEAFAHMVYMGGHDYLGDIPFGVQLFELDNIDSKHNDEKNGIINGVQYGQWNRVMAYMFKANPNSSAKPIALPAEDVLQIAFKKRIRQGRGISMAAPVIKSLKDLDAFFEAYKIQTITAARLSLVHKKAKSENGDRYAAKNATGNAKMELKYNNKITIGEKDELKVLESQKQVDAAAGFNQQLSRKVTSGLGVSHSSVTSEYIKAFTAQRQENLDRWAGYRVLRRKVGEGFTRPVYEKRVGIAHLTGQLDIPPELDMSTLYDCEITGAVMPWIDPQKEANAIKILNKLGMKSISRALSEGNIDPESEFQAYKEELELMRELGLKFDDKGELTLIDELQEEYDEENDPRDADSRENGASAEE</sequence>
<reference evidence="2 3" key="1">
    <citation type="submission" date="2019-10" db="EMBL/GenBank/DDBJ databases">
        <title>Complete genome sequence of Vibrio sp. strain THAF100, isolated from non-filtered water from the water column of tank 6 of a marine aquarium containing stony-coral fragments. Water maintained at 26 degree C.</title>
        <authorList>
            <person name="Ruckert C."/>
            <person name="Franco A."/>
            <person name="Kalinowski J."/>
            <person name="Glaeser S."/>
        </authorList>
    </citation>
    <scope>NUCLEOTIDE SEQUENCE [LARGE SCALE GENOMIC DNA]</scope>
    <source>
        <strain evidence="2 3">THAF100</strain>
        <plasmid evidence="3">pthaf100_b</plasmid>
    </source>
</reference>
<dbReference type="Pfam" id="PF05136">
    <property type="entry name" value="Phage_portal_2"/>
    <property type="match status" value="1"/>
</dbReference>
<dbReference type="InterPro" id="IPR006429">
    <property type="entry name" value="Phage_lambda_portal"/>
</dbReference>
<dbReference type="RefSeq" id="WP_152432854.1">
    <property type="nucleotide sequence ID" value="NZ_CBCSDK010000028.1"/>
</dbReference>